<dbReference type="GO" id="GO:0016491">
    <property type="term" value="F:oxidoreductase activity"/>
    <property type="evidence" value="ECO:0007669"/>
    <property type="project" value="InterPro"/>
</dbReference>
<evidence type="ECO:0000313" key="3">
    <source>
        <dbReference type="Proteomes" id="UP000634011"/>
    </source>
</evidence>
<dbReference type="RefSeq" id="WP_186911297.1">
    <property type="nucleotide sequence ID" value="NZ_JACOFV010000003.1"/>
</dbReference>
<sequence>MPHFIYIADPMCSWCYGFGPELQALLDETPGASLEMIVGGLRAYNQEIMGESQRTTIREHWHHVAEASGLPFSDVGMTQAGFKYDTEPACRAIVAAKIIADHLSGQQLLEIFHAIQHAFYAQGLDVTQSAVLAEVVVSTLNKIDGHDSFDVDSFLETFLSPQCMSDVRDEFEQCQRWGIRGFPALLIVHNEALHMIAAGYTKTAELRAAMTQVVSS</sequence>
<dbReference type="InterPro" id="IPR036249">
    <property type="entry name" value="Thioredoxin-like_sf"/>
</dbReference>
<dbReference type="Gene3D" id="3.40.30.10">
    <property type="entry name" value="Glutaredoxin"/>
    <property type="match status" value="1"/>
</dbReference>
<keyword evidence="3" id="KW-1185">Reference proteome</keyword>
<dbReference type="CDD" id="cd03025">
    <property type="entry name" value="DsbA_FrnE_like"/>
    <property type="match status" value="1"/>
</dbReference>
<proteinExistence type="predicted"/>
<dbReference type="PANTHER" id="PTHR13887">
    <property type="entry name" value="GLUTATHIONE S-TRANSFERASE KAPPA"/>
    <property type="match status" value="1"/>
</dbReference>
<dbReference type="EMBL" id="JACOFV010000003">
    <property type="protein sequence ID" value="MBC3861362.1"/>
    <property type="molecule type" value="Genomic_DNA"/>
</dbReference>
<dbReference type="Proteomes" id="UP000634011">
    <property type="component" value="Unassembled WGS sequence"/>
</dbReference>
<feature type="domain" description="DSBA-like thioredoxin" evidence="1">
    <location>
        <begin position="9"/>
        <end position="191"/>
    </location>
</feature>
<dbReference type="PANTHER" id="PTHR13887:SF54">
    <property type="entry name" value="DSBA FAMILY PROTEIN"/>
    <property type="match status" value="1"/>
</dbReference>
<organism evidence="2 3">
    <name type="scientific">Undibacterium jejuense</name>
    <dbReference type="NCBI Taxonomy" id="1344949"/>
    <lineage>
        <taxon>Bacteria</taxon>
        <taxon>Pseudomonadati</taxon>
        <taxon>Pseudomonadota</taxon>
        <taxon>Betaproteobacteria</taxon>
        <taxon>Burkholderiales</taxon>
        <taxon>Oxalobacteraceae</taxon>
        <taxon>Undibacterium</taxon>
    </lineage>
</organism>
<dbReference type="AlphaFoldDB" id="A0A923HGT8"/>
<protein>
    <submittedName>
        <fullName evidence="2">DsbA family protein</fullName>
    </submittedName>
</protein>
<evidence type="ECO:0000259" key="1">
    <source>
        <dbReference type="Pfam" id="PF01323"/>
    </source>
</evidence>
<dbReference type="SUPFAM" id="SSF52833">
    <property type="entry name" value="Thioredoxin-like"/>
    <property type="match status" value="1"/>
</dbReference>
<gene>
    <name evidence="2" type="ORF">H8K32_04560</name>
</gene>
<name>A0A923HGT8_9BURK</name>
<dbReference type="Gene3D" id="1.10.472.60">
    <property type="entry name" value="putative protein disulfide isomerase domain"/>
    <property type="match status" value="1"/>
</dbReference>
<dbReference type="Pfam" id="PF01323">
    <property type="entry name" value="DSBA"/>
    <property type="match status" value="1"/>
</dbReference>
<comment type="caution">
    <text evidence="2">The sequence shown here is derived from an EMBL/GenBank/DDBJ whole genome shotgun (WGS) entry which is preliminary data.</text>
</comment>
<accession>A0A923HGT8</accession>
<evidence type="ECO:0000313" key="2">
    <source>
        <dbReference type="EMBL" id="MBC3861362.1"/>
    </source>
</evidence>
<reference evidence="2" key="1">
    <citation type="submission" date="2020-08" db="EMBL/GenBank/DDBJ databases">
        <title>Novel species isolated from subtropical streams in China.</title>
        <authorList>
            <person name="Lu H."/>
        </authorList>
    </citation>
    <scope>NUCLEOTIDE SEQUENCE</scope>
    <source>
        <strain evidence="2">KACC 12607</strain>
    </source>
</reference>
<dbReference type="InterPro" id="IPR001853">
    <property type="entry name" value="DSBA-like_thioredoxin_dom"/>
</dbReference>